<accession>A0A194YIW4</accession>
<gene>
    <name evidence="2" type="ORF">SORBI_3010G133800</name>
</gene>
<reference evidence="3" key="2">
    <citation type="journal article" date="2018" name="Plant J.">
        <title>The Sorghum bicolor reference genome: improved assembly, gene annotations, a transcriptome atlas, and signatures of genome organization.</title>
        <authorList>
            <person name="McCormick R.F."/>
            <person name="Truong S.K."/>
            <person name="Sreedasyam A."/>
            <person name="Jenkins J."/>
            <person name="Shu S."/>
            <person name="Sims D."/>
            <person name="Kennedy M."/>
            <person name="Amirebrahimi M."/>
            <person name="Weers B.D."/>
            <person name="McKinley B."/>
            <person name="Mattison A."/>
            <person name="Morishige D.T."/>
            <person name="Grimwood J."/>
            <person name="Schmutz J."/>
            <person name="Mullet J.E."/>
        </authorList>
    </citation>
    <scope>NUCLEOTIDE SEQUENCE [LARGE SCALE GENOMIC DNA]</scope>
    <source>
        <strain evidence="3">cv. BTx623</strain>
    </source>
</reference>
<feature type="region of interest" description="Disordered" evidence="1">
    <location>
        <begin position="1"/>
        <end position="21"/>
    </location>
</feature>
<name>A0A194YIW4_SORBI</name>
<dbReference type="InParanoid" id="A0A194YIW4"/>
<proteinExistence type="predicted"/>
<evidence type="ECO:0000313" key="2">
    <source>
        <dbReference type="EMBL" id="KXG19915.1"/>
    </source>
</evidence>
<sequence length="118" mass="12953">MPPPLPSLAPGADPRSPPSSPIAMAFGWRRGHCQGPGTPWLRLLADSEIQANLVRADRRHYGADRRAVAWSCEWWIRQASSGADRQTVVYPPVELLGALASSLHAVIPDLIKSDMHHM</sequence>
<dbReference type="EMBL" id="CM000769">
    <property type="protein sequence ID" value="KXG19915.1"/>
    <property type="molecule type" value="Genomic_DNA"/>
</dbReference>
<evidence type="ECO:0000313" key="3">
    <source>
        <dbReference type="Proteomes" id="UP000000768"/>
    </source>
</evidence>
<dbReference type="Gramene" id="KXG19915">
    <property type="protein sequence ID" value="KXG19915"/>
    <property type="gene ID" value="SORBI_3010G133800"/>
</dbReference>
<reference evidence="2 3" key="1">
    <citation type="journal article" date="2009" name="Nature">
        <title>The Sorghum bicolor genome and the diversification of grasses.</title>
        <authorList>
            <person name="Paterson A.H."/>
            <person name="Bowers J.E."/>
            <person name="Bruggmann R."/>
            <person name="Dubchak I."/>
            <person name="Grimwood J."/>
            <person name="Gundlach H."/>
            <person name="Haberer G."/>
            <person name="Hellsten U."/>
            <person name="Mitros T."/>
            <person name="Poliakov A."/>
            <person name="Schmutz J."/>
            <person name="Spannagl M."/>
            <person name="Tang H."/>
            <person name="Wang X."/>
            <person name="Wicker T."/>
            <person name="Bharti A.K."/>
            <person name="Chapman J."/>
            <person name="Feltus F.A."/>
            <person name="Gowik U."/>
            <person name="Grigoriev I.V."/>
            <person name="Lyons E."/>
            <person name="Maher C.A."/>
            <person name="Martis M."/>
            <person name="Narechania A."/>
            <person name="Otillar R.P."/>
            <person name="Penning B.W."/>
            <person name="Salamov A.A."/>
            <person name="Wang Y."/>
            <person name="Zhang L."/>
            <person name="Carpita N.C."/>
            <person name="Freeling M."/>
            <person name="Gingle A.R."/>
            <person name="Hash C.T."/>
            <person name="Keller B."/>
            <person name="Klein P."/>
            <person name="Kresovich S."/>
            <person name="McCann M.C."/>
            <person name="Ming R."/>
            <person name="Peterson D.G."/>
            <person name="Mehboob-ur-Rahman"/>
            <person name="Ware D."/>
            <person name="Westhoff P."/>
            <person name="Mayer K.F."/>
            <person name="Messing J."/>
            <person name="Rokhsar D.S."/>
        </authorList>
    </citation>
    <scope>NUCLEOTIDE SEQUENCE [LARGE SCALE GENOMIC DNA]</scope>
    <source>
        <strain evidence="3">cv. BTx623</strain>
    </source>
</reference>
<dbReference type="AlphaFoldDB" id="A0A194YIW4"/>
<keyword evidence="3" id="KW-1185">Reference proteome</keyword>
<organism evidence="2 3">
    <name type="scientific">Sorghum bicolor</name>
    <name type="common">Sorghum</name>
    <name type="synonym">Sorghum vulgare</name>
    <dbReference type="NCBI Taxonomy" id="4558"/>
    <lineage>
        <taxon>Eukaryota</taxon>
        <taxon>Viridiplantae</taxon>
        <taxon>Streptophyta</taxon>
        <taxon>Embryophyta</taxon>
        <taxon>Tracheophyta</taxon>
        <taxon>Spermatophyta</taxon>
        <taxon>Magnoliopsida</taxon>
        <taxon>Liliopsida</taxon>
        <taxon>Poales</taxon>
        <taxon>Poaceae</taxon>
        <taxon>PACMAD clade</taxon>
        <taxon>Panicoideae</taxon>
        <taxon>Andropogonodae</taxon>
        <taxon>Andropogoneae</taxon>
        <taxon>Sorghinae</taxon>
        <taxon>Sorghum</taxon>
    </lineage>
</organism>
<protein>
    <submittedName>
        <fullName evidence="2">Uncharacterized protein</fullName>
    </submittedName>
</protein>
<dbReference type="Proteomes" id="UP000000768">
    <property type="component" value="Chromosome 10"/>
</dbReference>
<evidence type="ECO:0000256" key="1">
    <source>
        <dbReference type="SAM" id="MobiDB-lite"/>
    </source>
</evidence>